<dbReference type="PROSITE" id="PS01204">
    <property type="entry name" value="REL_1"/>
    <property type="match status" value="1"/>
</dbReference>
<dbReference type="PROSITE" id="PS50297">
    <property type="entry name" value="ANK_REP_REGION"/>
    <property type="match status" value="4"/>
</dbReference>
<comment type="subcellular location">
    <subcellularLocation>
        <location evidence="2">Cytoplasm</location>
    </subcellularLocation>
    <subcellularLocation>
        <location evidence="1">Nucleus</location>
    </subcellularLocation>
</comment>
<dbReference type="PANTHER" id="PTHR24169">
    <property type="entry name" value="NUCLEAR FACTOR NF-KAPPA-B PROTEIN"/>
    <property type="match status" value="1"/>
</dbReference>
<dbReference type="CDD" id="cd01177">
    <property type="entry name" value="IPT_NFkappaB"/>
    <property type="match status" value="1"/>
</dbReference>
<keyword evidence="3" id="KW-0963">Cytoplasm</keyword>
<evidence type="ECO:0000256" key="12">
    <source>
        <dbReference type="SAM" id="MobiDB-lite"/>
    </source>
</evidence>
<dbReference type="InterPro" id="IPR002110">
    <property type="entry name" value="Ankyrin_rpt"/>
</dbReference>
<evidence type="ECO:0000313" key="14">
    <source>
        <dbReference type="EMBL" id="KAJ8335715.1"/>
    </source>
</evidence>
<dbReference type="InterPro" id="IPR008967">
    <property type="entry name" value="p53-like_TF_DNA-bd_sf"/>
</dbReference>
<evidence type="ECO:0000256" key="6">
    <source>
        <dbReference type="ARBA" id="ARBA00023043"/>
    </source>
</evidence>
<feature type="compositionally biased region" description="Low complexity" evidence="12">
    <location>
        <begin position="445"/>
        <end position="459"/>
    </location>
</feature>
<dbReference type="FunFam" id="2.60.40.10:FF:000046">
    <property type="entry name" value="Nuclear factor NF-kappa-B p105 subunit"/>
    <property type="match status" value="1"/>
</dbReference>
<dbReference type="SUPFAM" id="SSF81296">
    <property type="entry name" value="E set domains"/>
    <property type="match status" value="1"/>
</dbReference>
<keyword evidence="10" id="KW-0539">Nucleus</keyword>
<feature type="region of interest" description="Disordered" evidence="12">
    <location>
        <begin position="441"/>
        <end position="473"/>
    </location>
</feature>
<evidence type="ECO:0000256" key="3">
    <source>
        <dbReference type="ARBA" id="ARBA00022490"/>
    </source>
</evidence>
<feature type="domain" description="RHD" evidence="13">
    <location>
        <begin position="54"/>
        <end position="261"/>
    </location>
</feature>
<feature type="compositionally biased region" description="Gly residues" evidence="12">
    <location>
        <begin position="390"/>
        <end position="412"/>
    </location>
</feature>
<dbReference type="SMART" id="SM00005">
    <property type="entry name" value="DEATH"/>
    <property type="match status" value="1"/>
</dbReference>
<evidence type="ECO:0000256" key="2">
    <source>
        <dbReference type="ARBA" id="ARBA00004496"/>
    </source>
</evidence>
<dbReference type="InterPro" id="IPR036770">
    <property type="entry name" value="Ankyrin_rpt-contain_sf"/>
</dbReference>
<dbReference type="SUPFAM" id="SSF48403">
    <property type="entry name" value="Ankyrin repeat"/>
    <property type="match status" value="1"/>
</dbReference>
<dbReference type="OrthoDB" id="10254686at2759"/>
<feature type="region of interest" description="Disordered" evidence="12">
    <location>
        <begin position="381"/>
        <end position="412"/>
    </location>
</feature>
<comment type="caution">
    <text evidence="14">The sequence shown here is derived from an EMBL/GenBank/DDBJ whole genome shotgun (WGS) entry which is preliminary data.</text>
</comment>
<evidence type="ECO:0000256" key="1">
    <source>
        <dbReference type="ARBA" id="ARBA00004123"/>
    </source>
</evidence>
<feature type="repeat" description="ANK" evidence="11">
    <location>
        <begin position="695"/>
        <end position="728"/>
    </location>
</feature>
<dbReference type="AlphaFoldDB" id="A0A9Q1ICR2"/>
<dbReference type="GO" id="GO:0005737">
    <property type="term" value="C:cytoplasm"/>
    <property type="evidence" value="ECO:0007669"/>
    <property type="project" value="UniProtKB-SubCell"/>
</dbReference>
<protein>
    <recommendedName>
        <fullName evidence="13">RHD domain-containing protein</fullName>
    </recommendedName>
</protein>
<dbReference type="InterPro" id="IPR014756">
    <property type="entry name" value="Ig_E-set"/>
</dbReference>
<accession>A0A9Q1ICR2</accession>
<dbReference type="InterPro" id="IPR037059">
    <property type="entry name" value="RHD_DNA_bind_dom_sf"/>
</dbReference>
<evidence type="ECO:0000256" key="7">
    <source>
        <dbReference type="ARBA" id="ARBA00023125"/>
    </source>
</evidence>
<keyword evidence="9" id="KW-0804">Transcription</keyword>
<feature type="region of interest" description="Disordered" evidence="12">
    <location>
        <begin position="902"/>
        <end position="946"/>
    </location>
</feature>
<dbReference type="SMART" id="SM00248">
    <property type="entry name" value="ANK"/>
    <property type="match status" value="5"/>
</dbReference>
<dbReference type="GO" id="GO:0035525">
    <property type="term" value="C:NF-kappaB p50/p65 complex"/>
    <property type="evidence" value="ECO:0007669"/>
    <property type="project" value="TreeGrafter"/>
</dbReference>
<feature type="repeat" description="ANK" evidence="11">
    <location>
        <begin position="661"/>
        <end position="693"/>
    </location>
</feature>
<dbReference type="PROSITE" id="PS50254">
    <property type="entry name" value="REL_2"/>
    <property type="match status" value="1"/>
</dbReference>
<dbReference type="Gene3D" id="2.60.40.10">
    <property type="entry name" value="Immunoglobulins"/>
    <property type="match status" value="1"/>
</dbReference>
<evidence type="ECO:0000256" key="8">
    <source>
        <dbReference type="ARBA" id="ARBA00023159"/>
    </source>
</evidence>
<keyword evidence="7" id="KW-0238">DNA-binding</keyword>
<proteinExistence type="predicted"/>
<dbReference type="SUPFAM" id="SSF49417">
    <property type="entry name" value="p53-like transcription factors"/>
    <property type="match status" value="1"/>
</dbReference>
<dbReference type="Pfam" id="PF00531">
    <property type="entry name" value="Death"/>
    <property type="match status" value="1"/>
</dbReference>
<dbReference type="GO" id="GO:0007165">
    <property type="term" value="P:signal transduction"/>
    <property type="evidence" value="ECO:0007669"/>
    <property type="project" value="InterPro"/>
</dbReference>
<dbReference type="GO" id="GO:0000981">
    <property type="term" value="F:DNA-binding transcription factor activity, RNA polymerase II-specific"/>
    <property type="evidence" value="ECO:0007669"/>
    <property type="project" value="TreeGrafter"/>
</dbReference>
<feature type="region of interest" description="Disordered" evidence="12">
    <location>
        <begin position="958"/>
        <end position="1031"/>
    </location>
</feature>
<dbReference type="InterPro" id="IPR011029">
    <property type="entry name" value="DEATH-like_dom_sf"/>
</dbReference>
<name>A0A9Q1ICR2_SYNKA</name>
<evidence type="ECO:0000256" key="11">
    <source>
        <dbReference type="PROSITE-ProRule" id="PRU00023"/>
    </source>
</evidence>
<feature type="compositionally biased region" description="Low complexity" evidence="12">
    <location>
        <begin position="985"/>
        <end position="1003"/>
    </location>
</feature>
<dbReference type="EMBL" id="JAINUF010000020">
    <property type="protein sequence ID" value="KAJ8335715.1"/>
    <property type="molecule type" value="Genomic_DNA"/>
</dbReference>
<keyword evidence="6 11" id="KW-0040">ANK repeat</keyword>
<dbReference type="InterPro" id="IPR002909">
    <property type="entry name" value="IPT_dom"/>
</dbReference>
<dbReference type="Gene3D" id="1.25.40.20">
    <property type="entry name" value="Ankyrin repeat-containing domain"/>
    <property type="match status" value="1"/>
</dbReference>
<dbReference type="Proteomes" id="UP001152622">
    <property type="component" value="Chromosome 20"/>
</dbReference>
<feature type="repeat" description="ANK" evidence="11">
    <location>
        <begin position="592"/>
        <end position="624"/>
    </location>
</feature>
<feature type="repeat" description="ANK" evidence="11">
    <location>
        <begin position="729"/>
        <end position="761"/>
    </location>
</feature>
<keyword evidence="5" id="KW-0805">Transcription regulation</keyword>
<dbReference type="Gene3D" id="2.60.40.340">
    <property type="entry name" value="Rel homology domain (RHD), DNA-binding domain"/>
    <property type="match status" value="1"/>
</dbReference>
<dbReference type="SUPFAM" id="SSF47986">
    <property type="entry name" value="DEATH domain"/>
    <property type="match status" value="1"/>
</dbReference>
<reference evidence="14" key="1">
    <citation type="journal article" date="2023" name="Science">
        <title>Genome structures resolve the early diversification of teleost fishes.</title>
        <authorList>
            <person name="Parey E."/>
            <person name="Louis A."/>
            <person name="Montfort J."/>
            <person name="Bouchez O."/>
            <person name="Roques C."/>
            <person name="Iampietro C."/>
            <person name="Lluch J."/>
            <person name="Castinel A."/>
            <person name="Donnadieu C."/>
            <person name="Desvignes T."/>
            <person name="Floi Bucao C."/>
            <person name="Jouanno E."/>
            <person name="Wen M."/>
            <person name="Mejri S."/>
            <person name="Dirks R."/>
            <person name="Jansen H."/>
            <person name="Henkel C."/>
            <person name="Chen W.J."/>
            <person name="Zahm M."/>
            <person name="Cabau C."/>
            <person name="Klopp C."/>
            <person name="Thompson A.W."/>
            <person name="Robinson-Rechavi M."/>
            <person name="Braasch I."/>
            <person name="Lecointre G."/>
            <person name="Bobe J."/>
            <person name="Postlethwait J.H."/>
            <person name="Berthelot C."/>
            <person name="Roest Crollius H."/>
            <person name="Guiguen Y."/>
        </authorList>
    </citation>
    <scope>NUCLEOTIDE SEQUENCE</scope>
    <source>
        <strain evidence="14">WJC10195</strain>
    </source>
</reference>
<dbReference type="PRINTS" id="PR00057">
    <property type="entry name" value="NFKBTNSCPFCT"/>
</dbReference>
<dbReference type="InterPro" id="IPR013783">
    <property type="entry name" value="Ig-like_fold"/>
</dbReference>
<dbReference type="SMART" id="SM00429">
    <property type="entry name" value="IPT"/>
    <property type="match status" value="1"/>
</dbReference>
<dbReference type="GO" id="GO:0007399">
    <property type="term" value="P:nervous system development"/>
    <property type="evidence" value="ECO:0007669"/>
    <property type="project" value="UniProtKB-ARBA"/>
</dbReference>
<evidence type="ECO:0000259" key="13">
    <source>
        <dbReference type="PROSITE" id="PS50254"/>
    </source>
</evidence>
<evidence type="ECO:0000256" key="10">
    <source>
        <dbReference type="ARBA" id="ARBA00023242"/>
    </source>
</evidence>
<feature type="repeat" description="ANK" evidence="11">
    <location>
        <begin position="625"/>
        <end position="657"/>
    </location>
</feature>
<gene>
    <name evidence="14" type="ORF">SKAU_G00390570</name>
</gene>
<keyword evidence="8" id="KW-0010">Activator</keyword>
<evidence type="ECO:0000256" key="4">
    <source>
        <dbReference type="ARBA" id="ARBA00022737"/>
    </source>
</evidence>
<sequence>MQHKPGPSVTRKDTMAEEEATYLQSHFLDVEWMGMEALTYPPMPHTNTNTLRIADGPYLQIVEQPKQRGFRFRYGCEGPSHGGLPGASSEKNRKSYPQVKICNYQGMARVVVQLVTFSKDTHLHAHSLVGKQCDKGICITDLQPKDSCISFPNLGILHVTKKNVSKTLEERMTEAYRMGYNAGIVIHPEIDCLQGEVRQPRELTEHQKTLIVDVSVAQSKEMDLSVVRLMFTAFLPDSNGGFSRRLDPVISDPIYDSKAPNASNLKIVRMDRTAGCVTGGEEVYLLCDKVQKDDIQVRFYEDDDTGLMWEAFGDFSPTDVHRQFAIVFKTPKYRDLNLQKPVSVFVQLKRKSDNETSEPKPFTYHPQVIDKEEVQRKRQKTLPNLQDFGPPGGGGGMFRGGGSGPATGGGPGTGGHSYYQGYSTYGNNNYGPGYSFSHGGGGAGMKHASQGPAEDASQGGDEDEDEDTGVGGAEQVCGRLGQAGAEPGEETMPRIEQALCELPDGPAHECLLGQRMVELAQRQAQALFRYAVTGDVRMLLAPQRPLMSTQDENGDTGLHLGVIHSRTDAVQSLSEIISVLPGEDVVNMRNDLYQTPLHLAVVTQQEAAVEALLGAGADASLGDRHGNTALHLAAQHKEGTIVGLLLQHRDTAELMNLPNASGLCALHLAVLANSLGSVRQLLQGGVHVDVRELSCGRTPLHLAVELDNISLSGCLLLEGNAHVDSCTYNGSTPLHITAGRGSVKLTALLMAAGADPHKQNGEPLYDSDDERCAEEEEDEGFVPGTMPLDMAASPEVYEILNGKQYQPDVNSAAVPPQGDLQKLGQEVKQTLCHALEQPPQSWESLASVLGLGILNSAFRLSPSPAYTLLDSYEVSGGTVAELLEGLKAVGNRSALDVLQGALGGAGRQQEEPFPPQTEVKPGDVPVPQQAQGPKGDDPEEGGMFDSGVETSFMKLSLSMSGSLCGPPRAQRGPRPRAGRGGGGIAQAPGSRYSVSHASVSSQSPGTGWHTRGNGERADTAVSDQAFPMQRP</sequence>
<dbReference type="Pfam" id="PF16179">
    <property type="entry name" value="RHD_dimer"/>
    <property type="match status" value="1"/>
</dbReference>
<dbReference type="InterPro" id="IPR030492">
    <property type="entry name" value="RHD_CS"/>
</dbReference>
<dbReference type="InterPro" id="IPR000488">
    <property type="entry name" value="Death_dom"/>
</dbReference>
<dbReference type="PROSITE" id="PS50088">
    <property type="entry name" value="ANK_REPEAT"/>
    <property type="match status" value="5"/>
</dbReference>
<dbReference type="InterPro" id="IPR011539">
    <property type="entry name" value="RHD_DNA_bind_dom"/>
</dbReference>
<keyword evidence="4" id="KW-0677">Repeat</keyword>
<keyword evidence="15" id="KW-1185">Reference proteome</keyword>
<dbReference type="PANTHER" id="PTHR24169:SF9">
    <property type="entry name" value="NUCLEAR FACTOR NF-KAPPA-B P105 SUBUNIT"/>
    <property type="match status" value="1"/>
</dbReference>
<evidence type="ECO:0000256" key="9">
    <source>
        <dbReference type="ARBA" id="ARBA00023163"/>
    </source>
</evidence>
<evidence type="ECO:0000313" key="15">
    <source>
        <dbReference type="Proteomes" id="UP001152622"/>
    </source>
</evidence>
<dbReference type="InterPro" id="IPR033926">
    <property type="entry name" value="IPT_NFkappaB"/>
</dbReference>
<evidence type="ECO:0000256" key="5">
    <source>
        <dbReference type="ARBA" id="ARBA00023015"/>
    </source>
</evidence>
<dbReference type="GO" id="GO:0000978">
    <property type="term" value="F:RNA polymerase II cis-regulatory region sequence-specific DNA binding"/>
    <property type="evidence" value="ECO:0007669"/>
    <property type="project" value="TreeGrafter"/>
</dbReference>
<dbReference type="Gene3D" id="1.10.533.10">
    <property type="entry name" value="Death Domain, Fas"/>
    <property type="match status" value="1"/>
</dbReference>
<dbReference type="InterPro" id="IPR000451">
    <property type="entry name" value="NFkB/Dor"/>
</dbReference>
<dbReference type="InterPro" id="IPR032397">
    <property type="entry name" value="RHD_dimer"/>
</dbReference>
<dbReference type="Pfam" id="PF00554">
    <property type="entry name" value="RHD_DNA_bind"/>
    <property type="match status" value="1"/>
</dbReference>
<dbReference type="Pfam" id="PF12796">
    <property type="entry name" value="Ank_2"/>
    <property type="match status" value="2"/>
</dbReference>
<dbReference type="FunFam" id="2.60.40.340:FF:000004">
    <property type="entry name" value="Nuclear factor NF-kappa-B p105 subunit isoform 1"/>
    <property type="match status" value="1"/>
</dbReference>
<organism evidence="14 15">
    <name type="scientific">Synaphobranchus kaupii</name>
    <name type="common">Kaup's arrowtooth eel</name>
    <dbReference type="NCBI Taxonomy" id="118154"/>
    <lineage>
        <taxon>Eukaryota</taxon>
        <taxon>Metazoa</taxon>
        <taxon>Chordata</taxon>
        <taxon>Craniata</taxon>
        <taxon>Vertebrata</taxon>
        <taxon>Euteleostomi</taxon>
        <taxon>Actinopterygii</taxon>
        <taxon>Neopterygii</taxon>
        <taxon>Teleostei</taxon>
        <taxon>Anguilliformes</taxon>
        <taxon>Synaphobranchidae</taxon>
        <taxon>Synaphobranchus</taxon>
    </lineage>
</organism>